<dbReference type="InterPro" id="IPR036879">
    <property type="entry name" value="TF_MADSbox_sf"/>
</dbReference>
<dbReference type="Proteomes" id="UP001237642">
    <property type="component" value="Unassembled WGS sequence"/>
</dbReference>
<proteinExistence type="predicted"/>
<reference evidence="3" key="2">
    <citation type="submission" date="2023-05" db="EMBL/GenBank/DDBJ databases">
        <authorList>
            <person name="Schelkunov M.I."/>
        </authorList>
    </citation>
    <scope>NUCLEOTIDE SEQUENCE</scope>
    <source>
        <strain evidence="3">Hsosn_3</strain>
        <tissue evidence="3">Leaf</tissue>
    </source>
</reference>
<reference evidence="3" key="1">
    <citation type="submission" date="2023-02" db="EMBL/GenBank/DDBJ databases">
        <title>Genome of toxic invasive species Heracleum sosnowskyi carries increased number of genes despite the absence of recent whole-genome duplications.</title>
        <authorList>
            <person name="Schelkunov M."/>
            <person name="Shtratnikova V."/>
            <person name="Makarenko M."/>
            <person name="Klepikova A."/>
            <person name="Omelchenko D."/>
            <person name="Novikova G."/>
            <person name="Obukhova E."/>
            <person name="Bogdanov V."/>
            <person name="Penin A."/>
            <person name="Logacheva M."/>
        </authorList>
    </citation>
    <scope>NUCLEOTIDE SEQUENCE</scope>
    <source>
        <strain evidence="3">Hsosn_3</strain>
        <tissue evidence="3">Leaf</tissue>
    </source>
</reference>
<keyword evidence="4" id="KW-1185">Reference proteome</keyword>
<feature type="region of interest" description="Disordered" evidence="2">
    <location>
        <begin position="93"/>
        <end position="112"/>
    </location>
</feature>
<evidence type="ECO:0000313" key="3">
    <source>
        <dbReference type="EMBL" id="KAK1373404.1"/>
    </source>
</evidence>
<gene>
    <name evidence="3" type="ORF">POM88_029597</name>
</gene>
<comment type="caution">
    <text evidence="3">The sequence shown here is derived from an EMBL/GenBank/DDBJ whole genome shotgun (WGS) entry which is preliminary data.</text>
</comment>
<dbReference type="AlphaFoldDB" id="A0AAD8HTZ3"/>
<dbReference type="SUPFAM" id="SSF55455">
    <property type="entry name" value="SRF-like"/>
    <property type="match status" value="1"/>
</dbReference>
<dbReference type="GO" id="GO:0046983">
    <property type="term" value="F:protein dimerization activity"/>
    <property type="evidence" value="ECO:0007669"/>
    <property type="project" value="InterPro"/>
</dbReference>
<dbReference type="GO" id="GO:0003677">
    <property type="term" value="F:DNA binding"/>
    <property type="evidence" value="ECO:0007669"/>
    <property type="project" value="InterPro"/>
</dbReference>
<dbReference type="EMBL" id="JAUIZM010000007">
    <property type="protein sequence ID" value="KAK1373404.1"/>
    <property type="molecule type" value="Genomic_DNA"/>
</dbReference>
<protein>
    <submittedName>
        <fullName evidence="3">Uncharacterized protein</fullName>
    </submittedName>
</protein>
<sequence length="210" mass="24273">MELATLCGTNACAIIYGRDGEFESWPENPTQAKAIIKNFKDLMNNPYNNAKVRDESQKKDVVVPGGEIGSCSENPTADDKGIIQKLENLMNDPYQRTTRGSNQTTEENTDSVDLRKKMEKRLLYLNRSSLTEYEEFFMQLEAKLEALNKRIVFLRKDQQYDTKSCNAEKKQLYYSEETPLFPFDLNYPLPDKAEYCLSLSSEDYNEPRRS</sequence>
<evidence type="ECO:0000256" key="1">
    <source>
        <dbReference type="SAM" id="Coils"/>
    </source>
</evidence>
<keyword evidence="1" id="KW-0175">Coiled coil</keyword>
<accession>A0AAD8HTZ3</accession>
<organism evidence="3 4">
    <name type="scientific">Heracleum sosnowskyi</name>
    <dbReference type="NCBI Taxonomy" id="360622"/>
    <lineage>
        <taxon>Eukaryota</taxon>
        <taxon>Viridiplantae</taxon>
        <taxon>Streptophyta</taxon>
        <taxon>Embryophyta</taxon>
        <taxon>Tracheophyta</taxon>
        <taxon>Spermatophyta</taxon>
        <taxon>Magnoliopsida</taxon>
        <taxon>eudicotyledons</taxon>
        <taxon>Gunneridae</taxon>
        <taxon>Pentapetalae</taxon>
        <taxon>asterids</taxon>
        <taxon>campanulids</taxon>
        <taxon>Apiales</taxon>
        <taxon>Apiaceae</taxon>
        <taxon>Apioideae</taxon>
        <taxon>apioid superclade</taxon>
        <taxon>Tordylieae</taxon>
        <taxon>Tordyliinae</taxon>
        <taxon>Heracleum</taxon>
    </lineage>
</organism>
<evidence type="ECO:0000313" key="4">
    <source>
        <dbReference type="Proteomes" id="UP001237642"/>
    </source>
</evidence>
<name>A0AAD8HTZ3_9APIA</name>
<feature type="coiled-coil region" evidence="1">
    <location>
        <begin position="130"/>
        <end position="157"/>
    </location>
</feature>
<evidence type="ECO:0000256" key="2">
    <source>
        <dbReference type="SAM" id="MobiDB-lite"/>
    </source>
</evidence>
<feature type="compositionally biased region" description="Polar residues" evidence="2">
    <location>
        <begin position="94"/>
        <end position="106"/>
    </location>
</feature>